<feature type="domain" description="Antitoxin Xre/MbcA/ParS-like toxin-binding" evidence="2">
    <location>
        <begin position="109"/>
        <end position="154"/>
    </location>
</feature>
<dbReference type="Pfam" id="PF09722">
    <property type="entry name" value="Xre_MbcA_ParS_C"/>
    <property type="match status" value="1"/>
</dbReference>
<proteinExistence type="predicted"/>
<organism evidence="3 4">
    <name type="scientific">Chitinophaga chungangae</name>
    <dbReference type="NCBI Taxonomy" id="2821488"/>
    <lineage>
        <taxon>Bacteria</taxon>
        <taxon>Pseudomonadati</taxon>
        <taxon>Bacteroidota</taxon>
        <taxon>Chitinophagia</taxon>
        <taxon>Chitinophagales</taxon>
        <taxon>Chitinophagaceae</taxon>
        <taxon>Chitinophaga</taxon>
    </lineage>
</organism>
<gene>
    <name evidence="3" type="ORF">J7I43_20750</name>
</gene>
<dbReference type="Proteomes" id="UP000679126">
    <property type="component" value="Unassembled WGS sequence"/>
</dbReference>
<dbReference type="EMBL" id="JAGHKP010000004">
    <property type="protein sequence ID" value="MBO9154668.1"/>
    <property type="molecule type" value="Genomic_DNA"/>
</dbReference>
<reference evidence="4" key="1">
    <citation type="submission" date="2021-03" db="EMBL/GenBank/DDBJ databases">
        <title>Assistant Professor.</title>
        <authorList>
            <person name="Huq M.A."/>
        </authorList>
    </citation>
    <scope>NUCLEOTIDE SEQUENCE [LARGE SCALE GENOMIC DNA]</scope>
    <source>
        <strain evidence="4">MAH-28</strain>
    </source>
</reference>
<evidence type="ECO:0000313" key="3">
    <source>
        <dbReference type="EMBL" id="MBO9154668.1"/>
    </source>
</evidence>
<sequence length="158" mass="18582">MEHKPDQSARRGRGRPKLNENYIPEYPADFIPFYRNLSFIEREKVVRTRLTKKHLVCIKEALSIDYDTLADLLGVTDRVLHLRKDNEPFSRLISDKIASLLELYCYGLDVFNDPKQLKGWLSSPSESLNNRRPFDLIKTHPGLLKVRDLMHRMRLGQY</sequence>
<name>A0ABS3YJ11_9BACT</name>
<comment type="caution">
    <text evidence="3">The sequence shown here is derived from an EMBL/GenBank/DDBJ whole genome shotgun (WGS) entry which is preliminary data.</text>
</comment>
<evidence type="ECO:0000313" key="4">
    <source>
        <dbReference type="Proteomes" id="UP000679126"/>
    </source>
</evidence>
<evidence type="ECO:0000259" key="2">
    <source>
        <dbReference type="Pfam" id="PF09722"/>
    </source>
</evidence>
<protein>
    <submittedName>
        <fullName evidence="3">DUF2384 domain-containing protein</fullName>
    </submittedName>
</protein>
<feature type="region of interest" description="Disordered" evidence="1">
    <location>
        <begin position="1"/>
        <end position="20"/>
    </location>
</feature>
<keyword evidence="4" id="KW-1185">Reference proteome</keyword>
<dbReference type="RefSeq" id="WP_209147783.1">
    <property type="nucleotide sequence ID" value="NZ_JAGHKP010000004.1"/>
</dbReference>
<dbReference type="InterPro" id="IPR024467">
    <property type="entry name" value="Xre/MbcA/ParS-like_toxin-bd"/>
</dbReference>
<evidence type="ECO:0000256" key="1">
    <source>
        <dbReference type="SAM" id="MobiDB-lite"/>
    </source>
</evidence>
<accession>A0ABS3YJ11</accession>